<comment type="similarity">
    <text evidence="3">Belongs to the IspD/TarI cytidylyltransferase family. IspD subfamily.</text>
</comment>
<dbReference type="FunFam" id="3.90.550.10:FF:000003">
    <property type="entry name" value="2-C-methyl-D-erythritol 4-phosphate cytidylyltransferase"/>
    <property type="match status" value="1"/>
</dbReference>
<dbReference type="STRING" id="180163.SAMN02745174_01740"/>
<dbReference type="HAMAP" id="MF_00108">
    <property type="entry name" value="IspD"/>
    <property type="match status" value="1"/>
</dbReference>
<dbReference type="InterPro" id="IPR001228">
    <property type="entry name" value="IspD"/>
</dbReference>
<dbReference type="CDD" id="cd02516">
    <property type="entry name" value="CDP-ME_synthetase"/>
    <property type="match status" value="1"/>
</dbReference>
<sequence length="228" mass="25809">MYSGNSKITFILAAAGIGKRMGLGYPKQFLEWKSKPLYIYPLEVAEKSSLVQEIIVVTGEESLNVVKEHCEKYKITKVKAVVKGGSERQYSIENGLKIANDENIIAVQDGVRPFMKERYLIEAMDRLKENKELSGVIIGVPLKDTIKILDKEGNVKETPERKYLFSTHTPQVFKGDILKKAYEKAREDKFLGTDDSSLVERLGEKIGTIIGDYDNIKITTQEDLKFLK</sequence>
<evidence type="ECO:0000256" key="2">
    <source>
        <dbReference type="ARBA" id="ARBA00022695"/>
    </source>
</evidence>
<keyword evidence="1 3" id="KW-0808">Transferase</keyword>
<evidence type="ECO:0000313" key="4">
    <source>
        <dbReference type="EMBL" id="SJZ84764.1"/>
    </source>
</evidence>
<organism evidence="4 5">
    <name type="scientific">Cetobacterium ceti</name>
    <dbReference type="NCBI Taxonomy" id="180163"/>
    <lineage>
        <taxon>Bacteria</taxon>
        <taxon>Fusobacteriati</taxon>
        <taxon>Fusobacteriota</taxon>
        <taxon>Fusobacteriia</taxon>
        <taxon>Fusobacteriales</taxon>
        <taxon>Fusobacteriaceae</taxon>
        <taxon>Cetobacterium</taxon>
    </lineage>
</organism>
<keyword evidence="5" id="KW-1185">Reference proteome</keyword>
<dbReference type="SUPFAM" id="SSF53448">
    <property type="entry name" value="Nucleotide-diphospho-sugar transferases"/>
    <property type="match status" value="1"/>
</dbReference>
<keyword evidence="3" id="KW-0414">Isoprene biosynthesis</keyword>
<dbReference type="Gene3D" id="3.90.550.10">
    <property type="entry name" value="Spore Coat Polysaccharide Biosynthesis Protein SpsA, Chain A"/>
    <property type="match status" value="1"/>
</dbReference>
<gene>
    <name evidence="3" type="primary">ispD</name>
    <name evidence="4" type="ORF">SAMN02745174_01740</name>
</gene>
<dbReference type="GO" id="GO:0050518">
    <property type="term" value="F:2-C-methyl-D-erythritol 4-phosphate cytidylyltransferase activity"/>
    <property type="evidence" value="ECO:0007669"/>
    <property type="project" value="UniProtKB-UniRule"/>
</dbReference>
<dbReference type="GO" id="GO:0019288">
    <property type="term" value="P:isopentenyl diphosphate biosynthetic process, methylerythritol 4-phosphate pathway"/>
    <property type="evidence" value="ECO:0007669"/>
    <property type="project" value="UniProtKB-UniRule"/>
</dbReference>
<dbReference type="InterPro" id="IPR029044">
    <property type="entry name" value="Nucleotide-diphossugar_trans"/>
</dbReference>
<proteinExistence type="inferred from homology"/>
<feature type="site" description="Transition state stabilizer" evidence="3">
    <location>
        <position position="27"/>
    </location>
</feature>
<comment type="pathway">
    <text evidence="3">Isoprenoid biosynthesis; isopentenyl diphosphate biosynthesis via DXP pathway; isopentenyl diphosphate from 1-deoxy-D-xylulose 5-phosphate: step 2/6.</text>
</comment>
<dbReference type="AlphaFoldDB" id="A0A1T4NZR3"/>
<dbReference type="InterPro" id="IPR034683">
    <property type="entry name" value="IspD/TarI"/>
</dbReference>
<feature type="site" description="Transition state stabilizer" evidence="3">
    <location>
        <position position="20"/>
    </location>
</feature>
<feature type="site" description="Positions MEP for the nucleophilic attack" evidence="3">
    <location>
        <position position="161"/>
    </location>
</feature>
<evidence type="ECO:0000256" key="3">
    <source>
        <dbReference type="HAMAP-Rule" id="MF_00108"/>
    </source>
</evidence>
<dbReference type="Pfam" id="PF01128">
    <property type="entry name" value="IspD"/>
    <property type="match status" value="1"/>
</dbReference>
<reference evidence="4 5" key="1">
    <citation type="submission" date="2017-02" db="EMBL/GenBank/DDBJ databases">
        <authorList>
            <person name="Peterson S.W."/>
        </authorList>
    </citation>
    <scope>NUCLEOTIDE SEQUENCE [LARGE SCALE GENOMIC DNA]</scope>
    <source>
        <strain evidence="4 5">ATCC 700028</strain>
    </source>
</reference>
<comment type="catalytic activity">
    <reaction evidence="3">
        <text>2-C-methyl-D-erythritol 4-phosphate + CTP + H(+) = 4-CDP-2-C-methyl-D-erythritol + diphosphate</text>
        <dbReference type="Rhea" id="RHEA:13429"/>
        <dbReference type="ChEBI" id="CHEBI:15378"/>
        <dbReference type="ChEBI" id="CHEBI:33019"/>
        <dbReference type="ChEBI" id="CHEBI:37563"/>
        <dbReference type="ChEBI" id="CHEBI:57823"/>
        <dbReference type="ChEBI" id="CHEBI:58262"/>
        <dbReference type="EC" id="2.7.7.60"/>
    </reaction>
</comment>
<comment type="function">
    <text evidence="3">Catalyzes the formation of 4-diphosphocytidyl-2-C-methyl-D-erythritol from CTP and 2-C-methyl-D-erythritol 4-phosphate (MEP).</text>
</comment>
<dbReference type="NCBIfam" id="TIGR00453">
    <property type="entry name" value="ispD"/>
    <property type="match status" value="1"/>
</dbReference>
<keyword evidence="2 3" id="KW-0548">Nucleotidyltransferase</keyword>
<name>A0A1T4NZR3_9FUSO</name>
<dbReference type="RefSeq" id="WP_078694204.1">
    <property type="nucleotide sequence ID" value="NZ_FUWX01000012.1"/>
</dbReference>
<dbReference type="OrthoDB" id="9806837at2"/>
<dbReference type="PANTHER" id="PTHR32125">
    <property type="entry name" value="2-C-METHYL-D-ERYTHRITOL 4-PHOSPHATE CYTIDYLYLTRANSFERASE, CHLOROPLASTIC"/>
    <property type="match status" value="1"/>
</dbReference>
<dbReference type="PANTHER" id="PTHR32125:SF4">
    <property type="entry name" value="2-C-METHYL-D-ERYTHRITOL 4-PHOSPHATE CYTIDYLYLTRANSFERASE, CHLOROPLASTIC"/>
    <property type="match status" value="1"/>
</dbReference>
<dbReference type="EMBL" id="FUWX01000012">
    <property type="protein sequence ID" value="SJZ84764.1"/>
    <property type="molecule type" value="Genomic_DNA"/>
</dbReference>
<protein>
    <recommendedName>
        <fullName evidence="3">2-C-methyl-D-erythritol 4-phosphate cytidylyltransferase</fullName>
        <ecNumber evidence="3">2.7.7.60</ecNumber>
    </recommendedName>
    <alternativeName>
        <fullName evidence="3">4-diphosphocytidyl-2C-methyl-D-erythritol synthase</fullName>
    </alternativeName>
    <alternativeName>
        <fullName evidence="3">MEP cytidylyltransferase</fullName>
        <shortName evidence="3">MCT</shortName>
    </alternativeName>
</protein>
<dbReference type="EC" id="2.7.7.60" evidence="3"/>
<evidence type="ECO:0000313" key="5">
    <source>
        <dbReference type="Proteomes" id="UP000191153"/>
    </source>
</evidence>
<dbReference type="UniPathway" id="UPA00056">
    <property type="reaction ID" value="UER00093"/>
</dbReference>
<feature type="site" description="Positions MEP for the nucleophilic attack" evidence="3">
    <location>
        <position position="217"/>
    </location>
</feature>
<dbReference type="Proteomes" id="UP000191153">
    <property type="component" value="Unassembled WGS sequence"/>
</dbReference>
<accession>A0A1T4NZR3</accession>
<evidence type="ECO:0000256" key="1">
    <source>
        <dbReference type="ARBA" id="ARBA00022679"/>
    </source>
</evidence>
<dbReference type="InterPro" id="IPR050088">
    <property type="entry name" value="IspD/TarI_cytidylyltransf_bact"/>
</dbReference>